<dbReference type="InterPro" id="IPR055663">
    <property type="entry name" value="DUF7239"/>
</dbReference>
<keyword evidence="3" id="KW-1185">Reference proteome</keyword>
<dbReference type="EMBL" id="KU160640">
    <property type="protein sequence ID" value="ALY08599.1"/>
    <property type="molecule type" value="Genomic_DNA"/>
</dbReference>
<feature type="region of interest" description="Disordered" evidence="1">
    <location>
        <begin position="29"/>
        <end position="51"/>
    </location>
</feature>
<dbReference type="Proteomes" id="UP000223093">
    <property type="component" value="Segment"/>
</dbReference>
<dbReference type="OrthoDB" id="22567at10239"/>
<name>A0A0U4ITF1_9CAUD</name>
<evidence type="ECO:0000256" key="1">
    <source>
        <dbReference type="SAM" id="MobiDB-lite"/>
    </source>
</evidence>
<accession>A0A0U4ITF1</accession>
<sequence length="157" mass="17853">MAPYGSGPRRPEWQSKFWNETPGPLVVIRASTSTKGPDREPMRKIDRNPRIEKQPLWVQEHVAQLRQERDEALAENAQFKQGHFGEPGSNTYISAYDEPNVMLPEGATISFRLHDSHDPSEVIRVRITRKGRLNINGSRQFAVMPGASNDIEVSYLD</sequence>
<dbReference type="RefSeq" id="YP_009602490.1">
    <property type="nucleotide sequence ID" value="NC_041938.1"/>
</dbReference>
<organism evidence="2 3">
    <name type="scientific">Arthrobacter phage Bennie</name>
    <dbReference type="NCBI Taxonomy" id="1772293"/>
    <lineage>
        <taxon>Viruses</taxon>
        <taxon>Duplodnaviria</taxon>
        <taxon>Heunggongvirae</taxon>
        <taxon>Uroviricota</taxon>
        <taxon>Caudoviricetes</taxon>
        <taxon>Korravirus</taxon>
        <taxon>Korravirus bennie</taxon>
    </lineage>
</organism>
<reference evidence="2" key="1">
    <citation type="submission" date="2017-04" db="EMBL/GenBank/DDBJ databases">
        <authorList>
            <person name="Schneider V.M."/>
            <person name="Garlena R.A."/>
            <person name="Russell D.A."/>
            <person name="Pope W.H."/>
            <person name="Jacobs-Sera D."/>
            <person name="Hatfull G.F."/>
        </authorList>
    </citation>
    <scope>NUCLEOTIDE SEQUENCE [LARGE SCALE GENOMIC DNA]</scope>
</reference>
<dbReference type="KEGG" id="vg:40078350"/>
<evidence type="ECO:0000313" key="3">
    <source>
        <dbReference type="Proteomes" id="UP000223093"/>
    </source>
</evidence>
<proteinExistence type="predicted"/>
<feature type="compositionally biased region" description="Basic and acidic residues" evidence="1">
    <location>
        <begin position="36"/>
        <end position="51"/>
    </location>
</feature>
<gene>
    <name evidence="2" type="primary">56</name>
    <name evidence="2" type="ORF">BENNIE_56</name>
</gene>
<dbReference type="GeneID" id="40078350"/>
<evidence type="ECO:0000313" key="2">
    <source>
        <dbReference type="EMBL" id="ALY08599.1"/>
    </source>
</evidence>
<dbReference type="Pfam" id="PF23886">
    <property type="entry name" value="DUF7239"/>
    <property type="match status" value="1"/>
</dbReference>
<protein>
    <submittedName>
        <fullName evidence="2">Uncharacterized protein</fullName>
    </submittedName>
</protein>